<dbReference type="OrthoDB" id="8118055at2759"/>
<evidence type="ECO:0000256" key="3">
    <source>
        <dbReference type="ARBA" id="ARBA00007658"/>
    </source>
</evidence>
<dbReference type="EC" id="3.2.1.-" evidence="11"/>
<reference evidence="13 14" key="1">
    <citation type="journal article" date="2018" name="New Phytol.">
        <title>Phylogenomics of Endogonaceae and evolution of mycorrhizas within Mucoromycota.</title>
        <authorList>
            <person name="Chang Y."/>
            <person name="Desiro A."/>
            <person name="Na H."/>
            <person name="Sandor L."/>
            <person name="Lipzen A."/>
            <person name="Clum A."/>
            <person name="Barry K."/>
            <person name="Grigoriev I.V."/>
            <person name="Martin F.M."/>
            <person name="Stajich J.E."/>
            <person name="Smith M.E."/>
            <person name="Bonito G."/>
            <person name="Spatafora J.W."/>
        </authorList>
    </citation>
    <scope>NUCLEOTIDE SEQUENCE [LARGE SCALE GENOMIC DNA]</scope>
    <source>
        <strain evidence="13 14">GMNB39</strain>
    </source>
</reference>
<accession>A0A433CBX9</accession>
<comment type="pathway">
    <text evidence="2">Protein modification; protein glycosylation.</text>
</comment>
<keyword evidence="7 10" id="KW-1015">Disulfide bond</keyword>
<comment type="cofactor">
    <cofactor evidence="1">
        <name>Ca(2+)</name>
        <dbReference type="ChEBI" id="CHEBI:29108"/>
    </cofactor>
</comment>
<dbReference type="InterPro" id="IPR036026">
    <property type="entry name" value="Seven-hairpin_glycosidases"/>
</dbReference>
<evidence type="ECO:0000256" key="6">
    <source>
        <dbReference type="ARBA" id="ARBA00022837"/>
    </source>
</evidence>
<evidence type="ECO:0000256" key="1">
    <source>
        <dbReference type="ARBA" id="ARBA00001913"/>
    </source>
</evidence>
<evidence type="ECO:0000256" key="2">
    <source>
        <dbReference type="ARBA" id="ARBA00004922"/>
    </source>
</evidence>
<dbReference type="InterPro" id="IPR001382">
    <property type="entry name" value="Glyco_hydro_47"/>
</dbReference>
<dbReference type="Gene3D" id="1.50.10.10">
    <property type="match status" value="1"/>
</dbReference>
<dbReference type="GO" id="GO:0005975">
    <property type="term" value="P:carbohydrate metabolic process"/>
    <property type="evidence" value="ECO:0007669"/>
    <property type="project" value="InterPro"/>
</dbReference>
<dbReference type="GO" id="GO:0036503">
    <property type="term" value="P:ERAD pathway"/>
    <property type="evidence" value="ECO:0007669"/>
    <property type="project" value="UniProtKB-ARBA"/>
</dbReference>
<feature type="disulfide bond" evidence="10">
    <location>
        <begin position="354"/>
        <end position="383"/>
    </location>
</feature>
<feature type="chain" id="PRO_5019060583" description="alpha-1,2-Mannosidase" evidence="12">
    <location>
        <begin position="24"/>
        <end position="451"/>
    </location>
</feature>
<dbReference type="GO" id="GO:0016020">
    <property type="term" value="C:membrane"/>
    <property type="evidence" value="ECO:0007669"/>
    <property type="project" value="InterPro"/>
</dbReference>
<keyword evidence="6" id="KW-0106">Calcium</keyword>
<evidence type="ECO:0000256" key="12">
    <source>
        <dbReference type="SAM" id="SignalP"/>
    </source>
</evidence>
<dbReference type="PANTHER" id="PTHR11742">
    <property type="entry name" value="MANNOSYL-OLIGOSACCHARIDE ALPHA-1,2-MANNOSIDASE-RELATED"/>
    <property type="match status" value="1"/>
</dbReference>
<dbReference type="InterPro" id="IPR012341">
    <property type="entry name" value="6hp_glycosidase-like_sf"/>
</dbReference>
<keyword evidence="5 11" id="KW-0378">Hydrolase</keyword>
<evidence type="ECO:0000256" key="4">
    <source>
        <dbReference type="ARBA" id="ARBA00022723"/>
    </source>
</evidence>
<keyword evidence="11" id="KW-0326">Glycosidase</keyword>
<dbReference type="GO" id="GO:0004571">
    <property type="term" value="F:mannosyl-oligosaccharide 1,2-alpha-mannosidase activity"/>
    <property type="evidence" value="ECO:0007669"/>
    <property type="project" value="UniProtKB-EC"/>
</dbReference>
<dbReference type="GO" id="GO:0005783">
    <property type="term" value="C:endoplasmic reticulum"/>
    <property type="evidence" value="ECO:0007669"/>
    <property type="project" value="TreeGrafter"/>
</dbReference>
<protein>
    <recommendedName>
        <fullName evidence="11">alpha-1,2-Mannosidase</fullName>
        <ecNumber evidence="11">3.2.1.-</ecNumber>
    </recommendedName>
</protein>
<keyword evidence="14" id="KW-1185">Reference proteome</keyword>
<comment type="catalytic activity">
    <reaction evidence="9">
        <text>N(4)-(alpha-D-Man-(1-&gt;2)-alpha-D-Man-(1-&gt;2)-alpha-D-Man-(1-&gt;3)-[alpha-D-Man-(1-&gt;2)-alpha-D-Man-(1-&gt;3)-[alpha-D-Man-(1-&gt;2)-alpha-D-Man-(1-&gt;6)]-alpha-D-Man-(1-&gt;6)]-beta-D-Man-(1-&gt;4)-beta-D-GlcNAc-(1-&gt;4)-beta-D-GlcNAc)-L-asparaginyl-[protein] (N-glucan mannose isomer 9A1,2,3B1,2,3) + 4 H2O = N(4)-(alpha-D-Man-(1-&gt;3)-[alpha-D-Man-(1-&gt;3)-[alpha-D-Man-(1-&gt;6)]-alpha-D-Man-(1-&gt;6)]-beta-D-Man-(1-&gt;4)-beta-D-GlcNAc-(1-&gt;4)-beta-D-GlcNAc)-L-asparaginyl-[protein] (N-glucan mannose isomer 5A1,2) + 4 beta-D-mannose</text>
        <dbReference type="Rhea" id="RHEA:56008"/>
        <dbReference type="Rhea" id="RHEA-COMP:14356"/>
        <dbReference type="Rhea" id="RHEA-COMP:14367"/>
        <dbReference type="ChEBI" id="CHEBI:15377"/>
        <dbReference type="ChEBI" id="CHEBI:28563"/>
        <dbReference type="ChEBI" id="CHEBI:59087"/>
        <dbReference type="ChEBI" id="CHEBI:139493"/>
        <dbReference type="EC" id="3.2.1.113"/>
    </reaction>
</comment>
<evidence type="ECO:0000256" key="8">
    <source>
        <dbReference type="ARBA" id="ARBA00047669"/>
    </source>
</evidence>
<dbReference type="EMBL" id="RBNI01013193">
    <property type="protein sequence ID" value="RUP35947.1"/>
    <property type="molecule type" value="Genomic_DNA"/>
</dbReference>
<feature type="signal peptide" evidence="12">
    <location>
        <begin position="1"/>
        <end position="23"/>
    </location>
</feature>
<dbReference type="Proteomes" id="UP000268093">
    <property type="component" value="Unassembled WGS sequence"/>
</dbReference>
<dbReference type="PANTHER" id="PTHR11742:SF55">
    <property type="entry name" value="ENDOPLASMIC RETICULUM MANNOSYL-OLIGOSACCHARIDE 1,2-ALPHA-MANNOSIDASE"/>
    <property type="match status" value="1"/>
</dbReference>
<keyword evidence="4" id="KW-0479">Metal-binding</keyword>
<evidence type="ECO:0000313" key="13">
    <source>
        <dbReference type="EMBL" id="RUP35947.1"/>
    </source>
</evidence>
<dbReference type="Pfam" id="PF01532">
    <property type="entry name" value="Glyco_hydro_47"/>
    <property type="match status" value="1"/>
</dbReference>
<evidence type="ECO:0000256" key="7">
    <source>
        <dbReference type="ARBA" id="ARBA00023157"/>
    </source>
</evidence>
<name>A0A433CBX9_9FUNG</name>
<organism evidence="13 14">
    <name type="scientific">Jimgerdemannia flammicorona</name>
    <dbReference type="NCBI Taxonomy" id="994334"/>
    <lineage>
        <taxon>Eukaryota</taxon>
        <taxon>Fungi</taxon>
        <taxon>Fungi incertae sedis</taxon>
        <taxon>Mucoromycota</taxon>
        <taxon>Mucoromycotina</taxon>
        <taxon>Endogonomycetes</taxon>
        <taxon>Endogonales</taxon>
        <taxon>Endogonaceae</taxon>
        <taxon>Jimgerdemannia</taxon>
    </lineage>
</organism>
<dbReference type="PRINTS" id="PR00747">
    <property type="entry name" value="GLYHDRLASE47"/>
</dbReference>
<comment type="caution">
    <text evidence="13">The sequence shown here is derived from an EMBL/GenBank/DDBJ whole genome shotgun (WGS) entry which is preliminary data.</text>
</comment>
<keyword evidence="12" id="KW-0732">Signal</keyword>
<comment type="catalytic activity">
    <reaction evidence="8">
        <text>N(4)-(alpha-D-Man-(1-&gt;2)-alpha-D-Man-(1-&gt;2)-alpha-D-Man-(1-&gt;3)-[alpha-D-Man-(1-&gt;3)-[alpha-D-Man-(1-&gt;2)-alpha-D-Man-(1-&gt;6)]-alpha-D-Man-(1-&gt;6)]-beta-D-Man-(1-&gt;4)-beta-D-GlcNAc-(1-&gt;4)-beta-D-GlcNAc)-L-asparaginyl-[protein] (N-glucan mannose isomer 8A1,2,3B1,3) + 3 H2O = N(4)-(alpha-D-Man-(1-&gt;3)-[alpha-D-Man-(1-&gt;3)-[alpha-D-Man-(1-&gt;6)]-alpha-D-Man-(1-&gt;6)]-beta-D-Man-(1-&gt;4)-beta-D-GlcNAc-(1-&gt;4)-beta-D-GlcNAc)-L-asparaginyl-[protein] (N-glucan mannose isomer 5A1,2) + 3 beta-D-mannose</text>
        <dbReference type="Rhea" id="RHEA:56028"/>
        <dbReference type="Rhea" id="RHEA-COMP:14358"/>
        <dbReference type="Rhea" id="RHEA-COMP:14367"/>
        <dbReference type="ChEBI" id="CHEBI:15377"/>
        <dbReference type="ChEBI" id="CHEBI:28563"/>
        <dbReference type="ChEBI" id="CHEBI:59087"/>
        <dbReference type="ChEBI" id="CHEBI:60628"/>
        <dbReference type="EC" id="3.2.1.113"/>
    </reaction>
</comment>
<comment type="similarity">
    <text evidence="3 11">Belongs to the glycosyl hydrolase 47 family.</text>
</comment>
<dbReference type="GO" id="GO:0005509">
    <property type="term" value="F:calcium ion binding"/>
    <property type="evidence" value="ECO:0007669"/>
    <property type="project" value="InterPro"/>
</dbReference>
<dbReference type="AlphaFoldDB" id="A0A433CBX9"/>
<proteinExistence type="inferred from homology"/>
<sequence length="451" mass="50397">MTPCTSSNILALLLVLHAALVVSHQIYPPTVFNLAKGPPLSAAVLAERQAAIREAFLHAWNGYSEYAWGADELLPISKKPGYSRYFQLQLDEHVDKEPTIVDGLDTALIMSLTDEYQQARAWVASINWKKTSQLSKTFETNIRYLGGLLSAYELTGDNLYLDQSISLADQVIMPAFDTPLGIPFQYVNVSTGTPVNSYGAAILAEIGTLQLELNRLTQLTGNPSYAAKGQVVIDFLAKQPSKPPGLFPISLDPVTGRWTDGMGLIFLHARRRIAKFRFGAPVCLSNSIPVMLNNRILCHLEQYLIKNYLLTGESWSQYKDMWTVAVDSMMQYMSSTSAYHPALLWLANLKGGICFLPGNILLGGTLFNNNTVIEFATRLMHSCYQAWACTPTGIAPEGWAWIDQRQVSSTGVPLVAIDKRDEMRQRKWGFYVKDPRYALRPGRWISIPFEY</sequence>
<dbReference type="SUPFAM" id="SSF48225">
    <property type="entry name" value="Seven-hairpin glycosidases"/>
    <property type="match status" value="1"/>
</dbReference>
<dbReference type="InterPro" id="IPR050749">
    <property type="entry name" value="Glycosyl_Hydrolase_47"/>
</dbReference>
<evidence type="ECO:0000256" key="11">
    <source>
        <dbReference type="RuleBase" id="RU361193"/>
    </source>
</evidence>
<evidence type="ECO:0000256" key="10">
    <source>
        <dbReference type="PIRSR" id="PIRSR601382-3"/>
    </source>
</evidence>
<evidence type="ECO:0000256" key="5">
    <source>
        <dbReference type="ARBA" id="ARBA00022801"/>
    </source>
</evidence>
<gene>
    <name evidence="13" type="ORF">BC936DRAFT_138496</name>
</gene>
<evidence type="ECO:0000313" key="14">
    <source>
        <dbReference type="Proteomes" id="UP000268093"/>
    </source>
</evidence>
<evidence type="ECO:0000256" key="9">
    <source>
        <dbReference type="ARBA" id="ARBA00048605"/>
    </source>
</evidence>